<dbReference type="SUPFAM" id="SSF63829">
    <property type="entry name" value="Calcium-dependent phosphotriesterase"/>
    <property type="match status" value="2"/>
</dbReference>
<feature type="chain" id="PRO_5022891922" evidence="3">
    <location>
        <begin position="29"/>
        <end position="707"/>
    </location>
</feature>
<dbReference type="Proteomes" id="UP000316304">
    <property type="component" value="Unassembled WGS sequence"/>
</dbReference>
<organism evidence="4 5">
    <name type="scientific">Novipirellula galeiformis</name>
    <dbReference type="NCBI Taxonomy" id="2528004"/>
    <lineage>
        <taxon>Bacteria</taxon>
        <taxon>Pseudomonadati</taxon>
        <taxon>Planctomycetota</taxon>
        <taxon>Planctomycetia</taxon>
        <taxon>Pirellulales</taxon>
        <taxon>Pirellulaceae</taxon>
        <taxon>Novipirellula</taxon>
    </lineage>
</organism>
<keyword evidence="3" id="KW-0732">Signal</keyword>
<evidence type="ECO:0000313" key="4">
    <source>
        <dbReference type="EMBL" id="TWU17640.1"/>
    </source>
</evidence>
<dbReference type="PROSITE" id="PS51125">
    <property type="entry name" value="NHL"/>
    <property type="match status" value="2"/>
</dbReference>
<protein>
    <submittedName>
        <fullName evidence="4">Serine/threonine-protein kinase PknD</fullName>
        <ecNumber evidence="4">2.7.11.1</ecNumber>
    </submittedName>
</protein>
<feature type="repeat" description="NHL" evidence="2">
    <location>
        <begin position="674"/>
        <end position="706"/>
    </location>
</feature>
<dbReference type="EC" id="2.7.11.1" evidence="4"/>
<dbReference type="Pfam" id="PF01436">
    <property type="entry name" value="NHL"/>
    <property type="match status" value="3"/>
</dbReference>
<dbReference type="GO" id="GO:0004674">
    <property type="term" value="F:protein serine/threonine kinase activity"/>
    <property type="evidence" value="ECO:0007669"/>
    <property type="project" value="UniProtKB-EC"/>
</dbReference>
<sequence length="707" mass="74770" precursor="true">MLSLKYHRFLAPCAFAACLLLSNVPALSQSDPAKSEWTIRTIAGTGEAGFDGDGPALAKQLDNPFGVVRGPDGAIWFCEYSGQRIRRIDATGQMETIAGNGQKGYSGDGGPAIDATFNLPHEIRFDAAGDLYVVDMGNHAIRKIDMKSRTISTIAGTGVAGYAGDGGPAQAAQLNKPHSIQFGPDRNLYVCDIGNHVVRKIDMQSGKIATFAGTGKPGATPDGSPISGTPLKGPRSIDFDQAGDLWLATREGNQVFKLDRKTQTIHHRAGTGAKGFTGNGGPAKLATLNGPKGIAIDGDGNVWLADTESHSVRMINARTGNLELIAGTGEKGDGPDGDPLRCKLARLHGIYVDHDGSILIGDSEAHRVRVLQRQTPRRIELVAGGEVDATEVDARTARLFEPYGVAFDKMGSTWIIEMSQGNRLLKIDPQGSLHHVAGQREAGFSGDGGLALNAQFNGPHNLVIRPEGQILIADTWNGRIRQFDPSTGKIGSLAGFDVPSERARKRGAYCITLDFSGTKLHVADLGQVHEIDLTTGIARVVAGNGTKGVPVDGTLATASPLVDPRAAAADRLGNLYILERGGHALRVVDADGKIRTVVNAAGTRGNNGDGGNALAATMNGPKHLCIDNDNRVIIADAENHLIRRYDPSTGTIERIAGTGEKGSQGVGGPPLECQLNRPHGVTVHPETGELYITDSYNNRVLKIVTEK</sequence>
<feature type="repeat" description="NHL" evidence="2">
    <location>
        <begin position="455"/>
        <end position="486"/>
    </location>
</feature>
<dbReference type="AlphaFoldDB" id="A0A5C6BZ77"/>
<dbReference type="InterPro" id="IPR011042">
    <property type="entry name" value="6-blade_b-propeller_TolB-like"/>
</dbReference>
<evidence type="ECO:0000313" key="5">
    <source>
        <dbReference type="Proteomes" id="UP000316304"/>
    </source>
</evidence>
<feature type="signal peptide" evidence="3">
    <location>
        <begin position="1"/>
        <end position="28"/>
    </location>
</feature>
<keyword evidence="4" id="KW-0418">Kinase</keyword>
<reference evidence="4 5" key="1">
    <citation type="submission" date="2019-02" db="EMBL/GenBank/DDBJ databases">
        <title>Deep-cultivation of Planctomycetes and their phenomic and genomic characterization uncovers novel biology.</title>
        <authorList>
            <person name="Wiegand S."/>
            <person name="Jogler M."/>
            <person name="Boedeker C."/>
            <person name="Pinto D."/>
            <person name="Vollmers J."/>
            <person name="Rivas-Marin E."/>
            <person name="Kohn T."/>
            <person name="Peeters S.H."/>
            <person name="Heuer A."/>
            <person name="Rast P."/>
            <person name="Oberbeckmann S."/>
            <person name="Bunk B."/>
            <person name="Jeske O."/>
            <person name="Meyerdierks A."/>
            <person name="Storesund J.E."/>
            <person name="Kallscheuer N."/>
            <person name="Luecker S."/>
            <person name="Lage O.M."/>
            <person name="Pohl T."/>
            <person name="Merkel B.J."/>
            <person name="Hornburger P."/>
            <person name="Mueller R.-W."/>
            <person name="Bruemmer F."/>
            <person name="Labrenz M."/>
            <person name="Spormann A.M."/>
            <person name="Op Den Camp H."/>
            <person name="Overmann J."/>
            <person name="Amann R."/>
            <person name="Jetten M.S.M."/>
            <person name="Mascher T."/>
            <person name="Medema M.H."/>
            <person name="Devos D.P."/>
            <person name="Kaster A.-K."/>
            <person name="Ovreas L."/>
            <person name="Rohde M."/>
            <person name="Galperin M.Y."/>
            <person name="Jogler C."/>
        </authorList>
    </citation>
    <scope>NUCLEOTIDE SEQUENCE [LARGE SCALE GENOMIC DNA]</scope>
    <source>
        <strain evidence="4 5">Pla52o</strain>
    </source>
</reference>
<gene>
    <name evidence="4" type="primary">pknD_2</name>
    <name evidence="4" type="ORF">Pla52o_48550</name>
</gene>
<proteinExistence type="predicted"/>
<keyword evidence="1" id="KW-0677">Repeat</keyword>
<evidence type="ECO:0000256" key="1">
    <source>
        <dbReference type="ARBA" id="ARBA00022737"/>
    </source>
</evidence>
<name>A0A5C6BZ77_9BACT</name>
<dbReference type="Gene3D" id="2.120.10.30">
    <property type="entry name" value="TolB, C-terminal domain"/>
    <property type="match status" value="5"/>
</dbReference>
<evidence type="ECO:0000256" key="3">
    <source>
        <dbReference type="SAM" id="SignalP"/>
    </source>
</evidence>
<dbReference type="InterPro" id="IPR001258">
    <property type="entry name" value="NHL_repeat"/>
</dbReference>
<evidence type="ECO:0000256" key="2">
    <source>
        <dbReference type="PROSITE-ProRule" id="PRU00504"/>
    </source>
</evidence>
<dbReference type="PANTHER" id="PTHR46388:SF2">
    <property type="entry name" value="NHL REPEAT-CONTAINING PROTEIN 2"/>
    <property type="match status" value="1"/>
</dbReference>
<accession>A0A5C6BZ77</accession>
<dbReference type="RefSeq" id="WP_146596847.1">
    <property type="nucleotide sequence ID" value="NZ_SJPT01000010.1"/>
</dbReference>
<comment type="caution">
    <text evidence="4">The sequence shown here is derived from an EMBL/GenBank/DDBJ whole genome shotgun (WGS) entry which is preliminary data.</text>
</comment>
<dbReference type="PANTHER" id="PTHR46388">
    <property type="entry name" value="NHL REPEAT-CONTAINING PROTEIN 2"/>
    <property type="match status" value="1"/>
</dbReference>
<keyword evidence="5" id="KW-1185">Reference proteome</keyword>
<dbReference type="OrthoDB" id="9799230at2"/>
<dbReference type="EMBL" id="SJPT01000010">
    <property type="protein sequence ID" value="TWU17640.1"/>
    <property type="molecule type" value="Genomic_DNA"/>
</dbReference>
<keyword evidence="4" id="KW-0808">Transferase</keyword>